<keyword evidence="2" id="KW-0804">Transcription</keyword>
<keyword evidence="7" id="KW-1185">Reference proteome</keyword>
<name>A0A834WWF7_9FABA</name>
<keyword evidence="3" id="KW-0539">Nucleus</keyword>
<evidence type="ECO:0000256" key="4">
    <source>
        <dbReference type="SAM" id="Coils"/>
    </source>
</evidence>
<dbReference type="GO" id="GO:0045893">
    <property type="term" value="P:positive regulation of DNA-templated transcription"/>
    <property type="evidence" value="ECO:0007669"/>
    <property type="project" value="TreeGrafter"/>
</dbReference>
<dbReference type="PANTHER" id="PTHR46391">
    <property type="entry name" value="BASIC LEUCINE ZIPPER 34"/>
    <property type="match status" value="1"/>
</dbReference>
<evidence type="ECO:0000313" key="6">
    <source>
        <dbReference type="EMBL" id="KAF7833766.1"/>
    </source>
</evidence>
<dbReference type="AlphaFoldDB" id="A0A834WWF7"/>
<organism evidence="6 7">
    <name type="scientific">Senna tora</name>
    <dbReference type="NCBI Taxonomy" id="362788"/>
    <lineage>
        <taxon>Eukaryota</taxon>
        <taxon>Viridiplantae</taxon>
        <taxon>Streptophyta</taxon>
        <taxon>Embryophyta</taxon>
        <taxon>Tracheophyta</taxon>
        <taxon>Spermatophyta</taxon>
        <taxon>Magnoliopsida</taxon>
        <taxon>eudicotyledons</taxon>
        <taxon>Gunneridae</taxon>
        <taxon>Pentapetalae</taxon>
        <taxon>rosids</taxon>
        <taxon>fabids</taxon>
        <taxon>Fabales</taxon>
        <taxon>Fabaceae</taxon>
        <taxon>Caesalpinioideae</taxon>
        <taxon>Cassia clade</taxon>
        <taxon>Senna</taxon>
    </lineage>
</organism>
<proteinExistence type="predicted"/>
<accession>A0A834WWF7</accession>
<evidence type="ECO:0000313" key="7">
    <source>
        <dbReference type="Proteomes" id="UP000634136"/>
    </source>
</evidence>
<feature type="coiled-coil region" evidence="4">
    <location>
        <begin position="70"/>
        <end position="144"/>
    </location>
</feature>
<sequence>MGDMKKREFENFVGGSSHDAGDGDDNKIRKIDQVQERQFQEGRSFYPNMDPKNLKEFIERQGSSQKRSNKQKKAQNVVELEMQVEDLQTRIGFLYSQIEAYENKKLLLEHENEAIKLQLAVEEKERLSQEVEILKNMAELVKMNGLTRIQVDGLMKMMGFNSNLKMEINEQRIHSTEEAEKHG</sequence>
<reference evidence="6" key="1">
    <citation type="submission" date="2020-09" db="EMBL/GenBank/DDBJ databases">
        <title>Genome-Enabled Discovery of Anthraquinone Biosynthesis in Senna tora.</title>
        <authorList>
            <person name="Kang S.-H."/>
            <person name="Pandey R.P."/>
            <person name="Lee C.-M."/>
            <person name="Sim J.-S."/>
            <person name="Jeong J.-T."/>
            <person name="Choi B.-S."/>
            <person name="Jung M."/>
            <person name="Ginzburg D."/>
            <person name="Zhao K."/>
            <person name="Won S.Y."/>
            <person name="Oh T.-J."/>
            <person name="Yu Y."/>
            <person name="Kim N.-H."/>
            <person name="Lee O.R."/>
            <person name="Lee T.-H."/>
            <person name="Bashyal P."/>
            <person name="Kim T.-S."/>
            <person name="Lee W.-H."/>
            <person name="Kawkins C."/>
            <person name="Kim C.-K."/>
            <person name="Kim J.S."/>
            <person name="Ahn B.O."/>
            <person name="Rhee S.Y."/>
            <person name="Sohng J.K."/>
        </authorList>
    </citation>
    <scope>NUCLEOTIDE SEQUENCE</scope>
    <source>
        <tissue evidence="6">Leaf</tissue>
    </source>
</reference>
<dbReference type="GO" id="GO:0005634">
    <property type="term" value="C:nucleus"/>
    <property type="evidence" value="ECO:0007669"/>
    <property type="project" value="TreeGrafter"/>
</dbReference>
<evidence type="ECO:0000256" key="2">
    <source>
        <dbReference type="ARBA" id="ARBA00023163"/>
    </source>
</evidence>
<dbReference type="PANTHER" id="PTHR46391:SF13">
    <property type="entry name" value="ACTIVATOR OF SPOMIN LUC3"/>
    <property type="match status" value="1"/>
</dbReference>
<evidence type="ECO:0000256" key="3">
    <source>
        <dbReference type="ARBA" id="ARBA00023242"/>
    </source>
</evidence>
<evidence type="ECO:0000256" key="5">
    <source>
        <dbReference type="SAM" id="MobiDB-lite"/>
    </source>
</evidence>
<feature type="compositionally biased region" description="Basic and acidic residues" evidence="5">
    <location>
        <begin position="1"/>
        <end position="10"/>
    </location>
</feature>
<comment type="caution">
    <text evidence="6">The sequence shown here is derived from an EMBL/GenBank/DDBJ whole genome shotgun (WGS) entry which is preliminary data.</text>
</comment>
<keyword evidence="1" id="KW-0805">Transcription regulation</keyword>
<protein>
    <submittedName>
        <fullName evidence="6">Basic leucine zipper 34-like</fullName>
    </submittedName>
</protein>
<dbReference type="Proteomes" id="UP000634136">
    <property type="component" value="Unassembled WGS sequence"/>
</dbReference>
<dbReference type="GO" id="GO:0003677">
    <property type="term" value="F:DNA binding"/>
    <property type="evidence" value="ECO:0007669"/>
    <property type="project" value="TreeGrafter"/>
</dbReference>
<dbReference type="EMBL" id="JAAIUW010000005">
    <property type="protein sequence ID" value="KAF7833766.1"/>
    <property type="molecule type" value="Genomic_DNA"/>
</dbReference>
<keyword evidence="4" id="KW-0175">Coiled coil</keyword>
<dbReference type="InterPro" id="IPR052483">
    <property type="entry name" value="bZIP_transcription_regulators"/>
</dbReference>
<gene>
    <name evidence="6" type="ORF">G2W53_016099</name>
</gene>
<feature type="region of interest" description="Disordered" evidence="5">
    <location>
        <begin position="1"/>
        <end position="27"/>
    </location>
</feature>
<evidence type="ECO:0000256" key="1">
    <source>
        <dbReference type="ARBA" id="ARBA00023015"/>
    </source>
</evidence>